<dbReference type="PANTHER" id="PTHR48081">
    <property type="entry name" value="AB HYDROLASE SUPERFAMILY PROTEIN C4A8.06C"/>
    <property type="match status" value="1"/>
</dbReference>
<dbReference type="PANTHER" id="PTHR48081:SF8">
    <property type="entry name" value="ALPHA_BETA HYDROLASE FOLD-3 DOMAIN-CONTAINING PROTEIN-RELATED"/>
    <property type="match status" value="1"/>
</dbReference>
<accession>A0A3N2Q467</accession>
<evidence type="ECO:0000256" key="1">
    <source>
        <dbReference type="ARBA" id="ARBA00022801"/>
    </source>
</evidence>
<name>A0A3N2Q467_SODAK</name>
<organism evidence="3 4">
    <name type="scientific">Sodiomyces alkalinus (strain CBS 110278 / VKM F-3762 / F11)</name>
    <name type="common">Alkaliphilic filamentous fungus</name>
    <dbReference type="NCBI Taxonomy" id="1314773"/>
    <lineage>
        <taxon>Eukaryota</taxon>
        <taxon>Fungi</taxon>
        <taxon>Dikarya</taxon>
        <taxon>Ascomycota</taxon>
        <taxon>Pezizomycotina</taxon>
        <taxon>Sordariomycetes</taxon>
        <taxon>Hypocreomycetidae</taxon>
        <taxon>Glomerellales</taxon>
        <taxon>Plectosphaerellaceae</taxon>
        <taxon>Sodiomyces</taxon>
    </lineage>
</organism>
<protein>
    <submittedName>
        <fullName evidence="3">Esterase/lipase/thioesterase</fullName>
    </submittedName>
</protein>
<dbReference type="InterPro" id="IPR013094">
    <property type="entry name" value="AB_hydrolase_3"/>
</dbReference>
<evidence type="ECO:0000259" key="2">
    <source>
        <dbReference type="Pfam" id="PF07859"/>
    </source>
</evidence>
<dbReference type="InterPro" id="IPR029058">
    <property type="entry name" value="AB_hydrolase_fold"/>
</dbReference>
<dbReference type="Pfam" id="PF07859">
    <property type="entry name" value="Abhydrolase_3"/>
    <property type="match status" value="1"/>
</dbReference>
<dbReference type="EMBL" id="ML119052">
    <property type="protein sequence ID" value="ROT41549.1"/>
    <property type="molecule type" value="Genomic_DNA"/>
</dbReference>
<sequence>MVQLKTKLDYTKVDPSFKPMPKNGWLSTIDPDFAKVKEAADASVAQLWVPELDMAAFKAAWMVAPPAPEGCPVEGVDVATELRKIPMRDGAEIEVKIYKSKTPSAETPALAVRFHGGGWVVGGHITEEPENLLLAGKANVVVVSVDYRMAPEYLFPYAIDDCWDATKWAKANAESLGVDPERIIFLGGSAGGGLSTVVARRARDAGMTGVRAQVLNFPATCHPKFFPHDKYEGGSYQQNIDASVVDAVRMEFFLDAYIPEPTPNPDHSPLLAESLKGMPPALVQVAGLDPLRDEGIAYAERLQAEGVPVELHTYQGMPHCFYMFAAHPKSADYYSRTLEFVKKHAAKSG</sequence>
<reference evidence="3 4" key="1">
    <citation type="journal article" date="2018" name="Mol. Ecol.">
        <title>The obligate alkalophilic soda-lake fungus Sodiomyces alkalinus has shifted to a protein diet.</title>
        <authorList>
            <person name="Grum-Grzhimaylo A.A."/>
            <person name="Falkoski D.L."/>
            <person name="van den Heuvel J."/>
            <person name="Valero-Jimenez C.A."/>
            <person name="Min B."/>
            <person name="Choi I.G."/>
            <person name="Lipzen A."/>
            <person name="Daum C.G."/>
            <person name="Aanen D.K."/>
            <person name="Tsang A."/>
            <person name="Henrissat B."/>
            <person name="Bilanenko E.N."/>
            <person name="de Vries R.P."/>
            <person name="van Kan J.A.L."/>
            <person name="Grigoriev I.V."/>
            <person name="Debets A.J.M."/>
        </authorList>
    </citation>
    <scope>NUCLEOTIDE SEQUENCE [LARGE SCALE GENOMIC DNA]</scope>
    <source>
        <strain evidence="3 4">F11</strain>
    </source>
</reference>
<keyword evidence="4" id="KW-1185">Reference proteome</keyword>
<dbReference type="GeneID" id="39576347"/>
<dbReference type="InterPro" id="IPR050300">
    <property type="entry name" value="GDXG_lipolytic_enzyme"/>
</dbReference>
<dbReference type="Proteomes" id="UP000272025">
    <property type="component" value="Unassembled WGS sequence"/>
</dbReference>
<dbReference type="SUPFAM" id="SSF53474">
    <property type="entry name" value="alpha/beta-Hydrolases"/>
    <property type="match status" value="1"/>
</dbReference>
<gene>
    <name evidence="3" type="ORF">SODALDRAFT_272954</name>
</gene>
<dbReference type="STRING" id="1314773.A0A3N2Q467"/>
<dbReference type="GO" id="GO:0016787">
    <property type="term" value="F:hydrolase activity"/>
    <property type="evidence" value="ECO:0007669"/>
    <property type="project" value="UniProtKB-KW"/>
</dbReference>
<evidence type="ECO:0000313" key="4">
    <source>
        <dbReference type="Proteomes" id="UP000272025"/>
    </source>
</evidence>
<dbReference type="RefSeq" id="XP_028469355.1">
    <property type="nucleotide sequence ID" value="XM_028607869.1"/>
</dbReference>
<dbReference type="AlphaFoldDB" id="A0A3N2Q467"/>
<feature type="domain" description="Alpha/beta hydrolase fold-3" evidence="2">
    <location>
        <begin position="112"/>
        <end position="322"/>
    </location>
</feature>
<evidence type="ECO:0000313" key="3">
    <source>
        <dbReference type="EMBL" id="ROT41549.1"/>
    </source>
</evidence>
<proteinExistence type="predicted"/>
<keyword evidence="1" id="KW-0378">Hydrolase</keyword>
<dbReference type="Gene3D" id="3.40.50.1820">
    <property type="entry name" value="alpha/beta hydrolase"/>
    <property type="match status" value="1"/>
</dbReference>
<dbReference type="OrthoDB" id="408631at2759"/>